<name>Q0ALV9_MARMM</name>
<evidence type="ECO:0000313" key="2">
    <source>
        <dbReference type="Proteomes" id="UP000001964"/>
    </source>
</evidence>
<organism evidence="1 2">
    <name type="scientific">Maricaulis maris (strain MCS10)</name>
    <name type="common">Caulobacter maris</name>
    <dbReference type="NCBI Taxonomy" id="394221"/>
    <lineage>
        <taxon>Bacteria</taxon>
        <taxon>Pseudomonadati</taxon>
        <taxon>Pseudomonadota</taxon>
        <taxon>Alphaproteobacteria</taxon>
        <taxon>Maricaulales</taxon>
        <taxon>Maricaulaceae</taxon>
        <taxon>Maricaulis</taxon>
    </lineage>
</organism>
<dbReference type="STRING" id="394221.Mmar10_2442"/>
<sequence>MTFTVTHDPANFAACLTHVGPVDAEEILASRQELREVAVSRSVRGVLINISDATITAEPVQIIDNVQGLVDELAPGTKLAFVSKAADQETVSMIVATVAHSSGRKVGQFHELEKALGWIRLDWDAAVAAGFVPIAN</sequence>
<dbReference type="RefSeq" id="WP_011644379.1">
    <property type="nucleotide sequence ID" value="NC_008347.1"/>
</dbReference>
<dbReference type="Proteomes" id="UP000001964">
    <property type="component" value="Chromosome"/>
</dbReference>
<dbReference type="KEGG" id="mmr:Mmar10_2442"/>
<proteinExistence type="predicted"/>
<keyword evidence="2" id="KW-1185">Reference proteome</keyword>
<dbReference type="EMBL" id="CP000449">
    <property type="protein sequence ID" value="ABI66734.1"/>
    <property type="molecule type" value="Genomic_DNA"/>
</dbReference>
<evidence type="ECO:0000313" key="1">
    <source>
        <dbReference type="EMBL" id="ABI66734.1"/>
    </source>
</evidence>
<evidence type="ECO:0008006" key="3">
    <source>
        <dbReference type="Google" id="ProtNLM"/>
    </source>
</evidence>
<accession>Q0ALV9</accession>
<reference evidence="1 2" key="1">
    <citation type="submission" date="2006-08" db="EMBL/GenBank/DDBJ databases">
        <title>Complete sequence of Maricaulis maris MCS10.</title>
        <authorList>
            <consortium name="US DOE Joint Genome Institute"/>
            <person name="Copeland A."/>
            <person name="Lucas S."/>
            <person name="Lapidus A."/>
            <person name="Barry K."/>
            <person name="Detter J.C."/>
            <person name="Glavina del Rio T."/>
            <person name="Hammon N."/>
            <person name="Israni S."/>
            <person name="Dalin E."/>
            <person name="Tice H."/>
            <person name="Pitluck S."/>
            <person name="Saunders E."/>
            <person name="Brettin T."/>
            <person name="Bruce D."/>
            <person name="Han C."/>
            <person name="Tapia R."/>
            <person name="Gilna P."/>
            <person name="Schmutz J."/>
            <person name="Larimer F."/>
            <person name="Land M."/>
            <person name="Hauser L."/>
            <person name="Kyrpides N."/>
            <person name="Mikhailova N."/>
            <person name="Viollier P."/>
            <person name="Stephens C."/>
            <person name="Richardson P."/>
        </authorList>
    </citation>
    <scope>NUCLEOTIDE SEQUENCE [LARGE SCALE GENOMIC DNA]</scope>
    <source>
        <strain evidence="1 2">MCS10</strain>
    </source>
</reference>
<dbReference type="OrthoDB" id="7631945at2"/>
<dbReference type="AlphaFoldDB" id="Q0ALV9"/>
<gene>
    <name evidence="1" type="ordered locus">Mmar10_2442</name>
</gene>
<dbReference type="HOGENOM" id="CLU_1872950_0_0_5"/>
<protein>
    <recommendedName>
        <fullName evidence="3">SpoIIAA-like protein</fullName>
    </recommendedName>
</protein>